<keyword evidence="2" id="KW-0812">Transmembrane</keyword>
<feature type="region of interest" description="Disordered" evidence="1">
    <location>
        <begin position="152"/>
        <end position="195"/>
    </location>
</feature>
<keyword evidence="2" id="KW-0472">Membrane</keyword>
<proteinExistence type="predicted"/>
<dbReference type="AlphaFoldDB" id="A0A927J1G2"/>
<evidence type="ECO:0000313" key="3">
    <source>
        <dbReference type="EMBL" id="MBD8080159.1"/>
    </source>
</evidence>
<accession>A0A927J1G2</accession>
<keyword evidence="2" id="KW-1133">Transmembrane helix</keyword>
<evidence type="ECO:0000256" key="2">
    <source>
        <dbReference type="SAM" id="Phobius"/>
    </source>
</evidence>
<gene>
    <name evidence="3" type="ORF">IF651_13960</name>
</gene>
<evidence type="ECO:0008006" key="5">
    <source>
        <dbReference type="Google" id="ProtNLM"/>
    </source>
</evidence>
<dbReference type="RefSeq" id="WP_191829733.1">
    <property type="nucleotide sequence ID" value="NZ_JACYHB010000012.1"/>
</dbReference>
<organism evidence="3 4">
    <name type="scientific">Cellulosimicrobium arenosum</name>
    <dbReference type="NCBI Taxonomy" id="2708133"/>
    <lineage>
        <taxon>Bacteria</taxon>
        <taxon>Bacillati</taxon>
        <taxon>Actinomycetota</taxon>
        <taxon>Actinomycetes</taxon>
        <taxon>Micrococcales</taxon>
        <taxon>Promicromonosporaceae</taxon>
        <taxon>Cellulosimicrobium</taxon>
    </lineage>
</organism>
<name>A0A927J1G2_9MICO</name>
<feature type="transmembrane region" description="Helical" evidence="2">
    <location>
        <begin position="200"/>
        <end position="220"/>
    </location>
</feature>
<keyword evidence="4" id="KW-1185">Reference proteome</keyword>
<reference evidence="3" key="2">
    <citation type="submission" date="2020-09" db="EMBL/GenBank/DDBJ databases">
        <authorList>
            <person name="Yu Y."/>
        </authorList>
    </citation>
    <scope>NUCLEOTIDE SEQUENCE</scope>
    <source>
        <strain evidence="3">KCTC 49039</strain>
    </source>
</reference>
<comment type="caution">
    <text evidence="3">The sequence shown here is derived from an EMBL/GenBank/DDBJ whole genome shotgun (WGS) entry which is preliminary data.</text>
</comment>
<evidence type="ECO:0000313" key="4">
    <source>
        <dbReference type="Proteomes" id="UP000610846"/>
    </source>
</evidence>
<dbReference type="Proteomes" id="UP000610846">
    <property type="component" value="Unassembled WGS sequence"/>
</dbReference>
<sequence>MTTHRSMTTRLLDGAARARVAVRRRAGVVLAALAAALLGLVGIASPAAAHGGDIVISLGTDGQGGISANLTYKNDGHPVEESADVTVTAESEDGETVGPVTLLSASEGVGWYVSDPETLDEGHWVLTATTTEPSEAEATAEVDVVALVTPSGDAQEDTAGAAEGSAGDGTADGGAAAEDAGADGEADGEATAADGSSSTVWWVAGLVVLAAAVVAAVMLVRRRSTTTSGPSGR</sequence>
<dbReference type="EMBL" id="JACYHB010000012">
    <property type="protein sequence ID" value="MBD8080159.1"/>
    <property type="molecule type" value="Genomic_DNA"/>
</dbReference>
<evidence type="ECO:0000256" key="1">
    <source>
        <dbReference type="SAM" id="MobiDB-lite"/>
    </source>
</evidence>
<protein>
    <recommendedName>
        <fullName evidence="5">CopC domain-containing protein</fullName>
    </recommendedName>
</protein>
<reference evidence="3" key="1">
    <citation type="journal article" date="2018" name="Curr. Microbiol.">
        <title>Cellulosimicrobium arenosum sp. nov., Isolated from Marine Sediment Sand.</title>
        <authorList>
            <person name="Oh M."/>
            <person name="Kim J.H."/>
            <person name="Yoon J.H."/>
            <person name="Schumann P."/>
            <person name="Kim W."/>
        </authorList>
    </citation>
    <scope>NUCLEOTIDE SEQUENCE</scope>
    <source>
        <strain evidence="3">KCTC 49039</strain>
    </source>
</reference>